<keyword evidence="2" id="KW-1185">Reference proteome</keyword>
<reference evidence="1 2" key="1">
    <citation type="submission" date="2022-10" db="EMBL/GenBank/DDBJ databases">
        <title>Pararhodobacter sp. nov., isolated from marine algae.</title>
        <authorList>
            <person name="Choi B.J."/>
            <person name="Kim J.M."/>
            <person name="Lee J.K."/>
            <person name="Choi D.G."/>
            <person name="Jeon C.O."/>
        </authorList>
    </citation>
    <scope>NUCLEOTIDE SEQUENCE [LARGE SCALE GENOMIC DNA]</scope>
    <source>
        <strain evidence="1 2">ZQ420</strain>
    </source>
</reference>
<dbReference type="InterPro" id="IPR014915">
    <property type="entry name" value="Phage_TLS_TfmB"/>
</dbReference>
<sequence length="97" mass="10233">MRPPRTQGAGACAACPAEDPPDDGLWPEHVDAFAAFLAVAGQWRCTALPNGALIWMGLDYTAAQAGLTLAGLAPCAETWNDLRQIEAGAIEELNLVR</sequence>
<evidence type="ECO:0000313" key="2">
    <source>
        <dbReference type="Proteomes" id="UP001208938"/>
    </source>
</evidence>
<dbReference type="Pfam" id="PF08809">
    <property type="entry name" value="DUF1799"/>
    <property type="match status" value="1"/>
</dbReference>
<dbReference type="EMBL" id="JAPDFL010000001">
    <property type="protein sequence ID" value="MCW1934122.1"/>
    <property type="molecule type" value="Genomic_DNA"/>
</dbReference>
<proteinExistence type="predicted"/>
<dbReference type="Proteomes" id="UP001208938">
    <property type="component" value="Unassembled WGS sequence"/>
</dbReference>
<gene>
    <name evidence="1" type="ORF">OKW52_18135</name>
</gene>
<organism evidence="1 2">
    <name type="scientific">Pararhodobacter zhoushanensis</name>
    <dbReference type="NCBI Taxonomy" id="2479545"/>
    <lineage>
        <taxon>Bacteria</taxon>
        <taxon>Pseudomonadati</taxon>
        <taxon>Pseudomonadota</taxon>
        <taxon>Alphaproteobacteria</taxon>
        <taxon>Rhodobacterales</taxon>
        <taxon>Paracoccaceae</taxon>
        <taxon>Pararhodobacter</taxon>
    </lineage>
</organism>
<comment type="caution">
    <text evidence="1">The sequence shown here is derived from an EMBL/GenBank/DDBJ whole genome shotgun (WGS) entry which is preliminary data.</text>
</comment>
<protein>
    <submittedName>
        <fullName evidence="1">DUF1799 domain-containing protein</fullName>
    </submittedName>
</protein>
<evidence type="ECO:0000313" key="1">
    <source>
        <dbReference type="EMBL" id="MCW1934122.1"/>
    </source>
</evidence>
<dbReference type="RefSeq" id="WP_264506947.1">
    <property type="nucleotide sequence ID" value="NZ_JAPDFL010000001.1"/>
</dbReference>
<name>A0ABT3H2S5_9RHOB</name>
<accession>A0ABT3H2S5</accession>